<gene>
    <name evidence="2" type="ORF">B0H66DRAFT_596456</name>
</gene>
<feature type="region of interest" description="Disordered" evidence="1">
    <location>
        <begin position="232"/>
        <end position="255"/>
    </location>
</feature>
<keyword evidence="3" id="KW-1185">Reference proteome</keyword>
<reference evidence="2" key="1">
    <citation type="journal article" date="2023" name="Mol. Phylogenet. Evol.">
        <title>Genome-scale phylogeny and comparative genomics of the fungal order Sordariales.</title>
        <authorList>
            <person name="Hensen N."/>
            <person name="Bonometti L."/>
            <person name="Westerberg I."/>
            <person name="Brannstrom I.O."/>
            <person name="Guillou S."/>
            <person name="Cros-Aarteil S."/>
            <person name="Calhoun S."/>
            <person name="Haridas S."/>
            <person name="Kuo A."/>
            <person name="Mondo S."/>
            <person name="Pangilinan J."/>
            <person name="Riley R."/>
            <person name="LaButti K."/>
            <person name="Andreopoulos B."/>
            <person name="Lipzen A."/>
            <person name="Chen C."/>
            <person name="Yan M."/>
            <person name="Daum C."/>
            <person name="Ng V."/>
            <person name="Clum A."/>
            <person name="Steindorff A."/>
            <person name="Ohm R.A."/>
            <person name="Martin F."/>
            <person name="Silar P."/>
            <person name="Natvig D.O."/>
            <person name="Lalanne C."/>
            <person name="Gautier V."/>
            <person name="Ament-Velasquez S.L."/>
            <person name="Kruys A."/>
            <person name="Hutchinson M.I."/>
            <person name="Powell A.J."/>
            <person name="Barry K."/>
            <person name="Miller A.N."/>
            <person name="Grigoriev I.V."/>
            <person name="Debuchy R."/>
            <person name="Gladieux P."/>
            <person name="Hiltunen Thoren M."/>
            <person name="Johannesson H."/>
        </authorList>
    </citation>
    <scope>NUCLEOTIDE SEQUENCE</scope>
    <source>
        <strain evidence="2">CBS 118394</strain>
    </source>
</reference>
<evidence type="ECO:0000313" key="2">
    <source>
        <dbReference type="EMBL" id="KAK3328844.1"/>
    </source>
</evidence>
<reference evidence="2" key="2">
    <citation type="submission" date="2023-06" db="EMBL/GenBank/DDBJ databases">
        <authorList>
            <consortium name="Lawrence Berkeley National Laboratory"/>
            <person name="Haridas S."/>
            <person name="Hensen N."/>
            <person name="Bonometti L."/>
            <person name="Westerberg I."/>
            <person name="Brannstrom I.O."/>
            <person name="Guillou S."/>
            <person name="Cros-Aarteil S."/>
            <person name="Calhoun S."/>
            <person name="Kuo A."/>
            <person name="Mondo S."/>
            <person name="Pangilinan J."/>
            <person name="Riley R."/>
            <person name="Labutti K."/>
            <person name="Andreopoulos B."/>
            <person name="Lipzen A."/>
            <person name="Chen C."/>
            <person name="Yanf M."/>
            <person name="Daum C."/>
            <person name="Ng V."/>
            <person name="Clum A."/>
            <person name="Steindorff A."/>
            <person name="Ohm R."/>
            <person name="Martin F."/>
            <person name="Silar P."/>
            <person name="Natvig D."/>
            <person name="Lalanne C."/>
            <person name="Gautier V."/>
            <person name="Ament-Velasquez S.L."/>
            <person name="Kruys A."/>
            <person name="Hutchinson M.I."/>
            <person name="Powell A.J."/>
            <person name="Barry K."/>
            <person name="Miller A.N."/>
            <person name="Grigoriev I.V."/>
            <person name="Debuchy R."/>
            <person name="Gladieux P."/>
            <person name="Thoren M.H."/>
            <person name="Johannesson H."/>
        </authorList>
    </citation>
    <scope>NUCLEOTIDE SEQUENCE</scope>
    <source>
        <strain evidence="2">CBS 118394</strain>
    </source>
</reference>
<evidence type="ECO:0000313" key="3">
    <source>
        <dbReference type="Proteomes" id="UP001283341"/>
    </source>
</evidence>
<dbReference type="EMBL" id="JAUEDM010000001">
    <property type="protein sequence ID" value="KAK3328844.1"/>
    <property type="molecule type" value="Genomic_DNA"/>
</dbReference>
<feature type="region of interest" description="Disordered" evidence="1">
    <location>
        <begin position="1"/>
        <end position="43"/>
    </location>
</feature>
<sequence>MSSAAAGSGAPQIPQRTSSKRGGEDLERAYKRSKRKVTKKMMSFNPTTAQDAHYWSADALHYKGVVTEAGDKKWKAKEEGSDATSGRQAKRHAAAFSSRSQRLLPSAWFQVAFTKSQIGICASKDLFGRPSRSEQSKFRKNLIQSYRAAKTAHGNSTVAIYDTATGQYHMEEELNTANNGLLLHTKVKNALDDGAIAIVPDLPDDEADSIEAWSMSTPKTYRWKVTDRDARSLDESINPDPTQCPPSTNDDQRIG</sequence>
<accession>A0AAE0IPM9</accession>
<comment type="caution">
    <text evidence="2">The sequence shown here is derived from an EMBL/GenBank/DDBJ whole genome shotgun (WGS) entry which is preliminary data.</text>
</comment>
<protein>
    <recommendedName>
        <fullName evidence="4">HNH nuclease domain-containing protein</fullName>
    </recommendedName>
</protein>
<organism evidence="2 3">
    <name type="scientific">Apodospora peruviana</name>
    <dbReference type="NCBI Taxonomy" id="516989"/>
    <lineage>
        <taxon>Eukaryota</taxon>
        <taxon>Fungi</taxon>
        <taxon>Dikarya</taxon>
        <taxon>Ascomycota</taxon>
        <taxon>Pezizomycotina</taxon>
        <taxon>Sordariomycetes</taxon>
        <taxon>Sordariomycetidae</taxon>
        <taxon>Sordariales</taxon>
        <taxon>Lasiosphaeriaceae</taxon>
        <taxon>Apodospora</taxon>
    </lineage>
</organism>
<feature type="compositionally biased region" description="Basic and acidic residues" evidence="1">
    <location>
        <begin position="71"/>
        <end position="80"/>
    </location>
</feature>
<feature type="compositionally biased region" description="Polar residues" evidence="1">
    <location>
        <begin position="239"/>
        <end position="249"/>
    </location>
</feature>
<evidence type="ECO:0000256" key="1">
    <source>
        <dbReference type="SAM" id="MobiDB-lite"/>
    </source>
</evidence>
<dbReference type="Proteomes" id="UP001283341">
    <property type="component" value="Unassembled WGS sequence"/>
</dbReference>
<dbReference type="AlphaFoldDB" id="A0AAE0IPM9"/>
<proteinExistence type="predicted"/>
<name>A0AAE0IPM9_9PEZI</name>
<evidence type="ECO:0008006" key="4">
    <source>
        <dbReference type="Google" id="ProtNLM"/>
    </source>
</evidence>
<feature type="region of interest" description="Disordered" evidence="1">
    <location>
        <begin position="71"/>
        <end position="93"/>
    </location>
</feature>
<feature type="compositionally biased region" description="Basic and acidic residues" evidence="1">
    <location>
        <begin position="21"/>
        <end position="30"/>
    </location>
</feature>